<keyword evidence="1" id="KW-0175">Coiled coil</keyword>
<protein>
    <submittedName>
        <fullName evidence="2">Uncharacterized protein</fullName>
    </submittedName>
</protein>
<name>A0ABT9LXG4_9BACL</name>
<evidence type="ECO:0000313" key="3">
    <source>
        <dbReference type="Proteomes" id="UP001229209"/>
    </source>
</evidence>
<accession>A0ABT9LXG4</accession>
<reference evidence="2 3" key="1">
    <citation type="submission" date="2023-07" db="EMBL/GenBank/DDBJ databases">
        <title>Genomic Encyclopedia of Type Strains, Phase IV (KMG-IV): sequencing the most valuable type-strain genomes for metagenomic binning, comparative biology and taxonomic classification.</title>
        <authorList>
            <person name="Goeker M."/>
        </authorList>
    </citation>
    <scope>NUCLEOTIDE SEQUENCE [LARGE SCALE GENOMIC DNA]</scope>
    <source>
        <strain evidence="2 3">DSM 25924</strain>
    </source>
</reference>
<proteinExistence type="predicted"/>
<dbReference type="Proteomes" id="UP001229209">
    <property type="component" value="Unassembled WGS sequence"/>
</dbReference>
<evidence type="ECO:0000313" key="2">
    <source>
        <dbReference type="EMBL" id="MDP9728951.1"/>
    </source>
</evidence>
<dbReference type="EMBL" id="JAURUO010000009">
    <property type="protein sequence ID" value="MDP9728951.1"/>
    <property type="molecule type" value="Genomic_DNA"/>
</dbReference>
<keyword evidence="3" id="KW-1185">Reference proteome</keyword>
<organism evidence="2 3">
    <name type="scientific">Alicyclobacillus tolerans</name>
    <dbReference type="NCBI Taxonomy" id="90970"/>
    <lineage>
        <taxon>Bacteria</taxon>
        <taxon>Bacillati</taxon>
        <taxon>Bacillota</taxon>
        <taxon>Bacilli</taxon>
        <taxon>Bacillales</taxon>
        <taxon>Alicyclobacillaceae</taxon>
        <taxon>Alicyclobacillus</taxon>
    </lineage>
</organism>
<sequence length="107" mass="12846">MENKRCSRCGGVFPATEKYFRLHLGKVSNTCRECCKELDRARRERERAAKKARREKTSITRPELAMLVLRTLLALQEDREIEEAKKRRAQWESMKPKPCYRQEHIYF</sequence>
<feature type="coiled-coil region" evidence="1">
    <location>
        <begin position="31"/>
        <end position="94"/>
    </location>
</feature>
<evidence type="ECO:0000256" key="1">
    <source>
        <dbReference type="SAM" id="Coils"/>
    </source>
</evidence>
<gene>
    <name evidence="2" type="ORF">J2S04_001902</name>
</gene>
<dbReference type="RefSeq" id="WP_203114269.1">
    <property type="nucleotide sequence ID" value="NZ_JAURUO010000009.1"/>
</dbReference>
<comment type="caution">
    <text evidence="2">The sequence shown here is derived from an EMBL/GenBank/DDBJ whole genome shotgun (WGS) entry which is preliminary data.</text>
</comment>